<feature type="region of interest" description="Disordered" evidence="1">
    <location>
        <begin position="258"/>
        <end position="288"/>
    </location>
</feature>
<evidence type="ECO:0000256" key="1">
    <source>
        <dbReference type="SAM" id="MobiDB-lite"/>
    </source>
</evidence>
<sequence>MSNPIYNSYQVLESSPEAEADARRVFNDCFGDSTAPPDDEPSLSALQRRAVVGVAPTGDQTGFSQASYYGTSQGPWLVGQNLPGMGTRLSFSATYANEVDSTPPYQWASANTGSPYVQLGQPGSQWSTENYGGFVGQYIANASSFGNVASSLGPNVVGALPFEGVVPISHPSMTGYDWNSSVRYDRQTSYLWALDEGQDAALVIGDTVTPKPVEFANITLTRSTEDSNNLTDQILVPQIPSLTRRPTPVLSLAGNDHTVNTTHDHPSHKMTRFTSPSIQDSAASTPYSTGYTSMASPWSSATPERMSTPDMPVQRVMSSRPFLASEHNYTLDRLPPKDGGGGRVARSADAELIPASHSGPSPVNPDKGEGKSGTRPLNGNGMTTVMPQANQGLPDPQKIIDLVSSQEYKHWGEHVYALVPEEWAPLEMADANGRRKGNVATDPTFLKKLAQDTLKSNTLACAGREKRRAIHLALRFLPWGTSRSFNEEEAFRVRQRLDVSLRTERPASLGHFFRFVDGLLSTARCASWGAWSEDLGKGSTHQRGRARKASMRGDMIKENGIMSLIKRRFGAYEKPKGRNS</sequence>
<evidence type="ECO:0000313" key="3">
    <source>
        <dbReference type="Proteomes" id="UP000007148"/>
    </source>
</evidence>
<name>G4TXM7_SERID</name>
<evidence type="ECO:0000313" key="2">
    <source>
        <dbReference type="EMBL" id="CCA76070.1"/>
    </source>
</evidence>
<dbReference type="EMBL" id="CAFZ01000598">
    <property type="protein sequence ID" value="CCA76070.1"/>
    <property type="molecule type" value="Genomic_DNA"/>
</dbReference>
<gene>
    <name evidence="2" type="ORF">PIIN_10070</name>
</gene>
<protein>
    <submittedName>
        <fullName evidence="2">Uncharacterized protein</fullName>
    </submittedName>
</protein>
<dbReference type="HOGENOM" id="CLU_470187_0_0_1"/>
<feature type="compositionally biased region" description="Polar residues" evidence="1">
    <location>
        <begin position="272"/>
        <end position="288"/>
    </location>
</feature>
<accession>G4TXM7</accession>
<feature type="region of interest" description="Disordered" evidence="1">
    <location>
        <begin position="351"/>
        <end position="383"/>
    </location>
</feature>
<reference evidence="2 3" key="1">
    <citation type="journal article" date="2011" name="PLoS Pathog.">
        <title>Endophytic Life Strategies Decoded by Genome and Transcriptome Analyses of the Mutualistic Root Symbiont Piriformospora indica.</title>
        <authorList>
            <person name="Zuccaro A."/>
            <person name="Lahrmann U."/>
            <person name="Guldener U."/>
            <person name="Langen G."/>
            <person name="Pfiffi S."/>
            <person name="Biedenkopf D."/>
            <person name="Wong P."/>
            <person name="Samans B."/>
            <person name="Grimm C."/>
            <person name="Basiewicz M."/>
            <person name="Murat C."/>
            <person name="Martin F."/>
            <person name="Kogel K.H."/>
        </authorList>
    </citation>
    <scope>NUCLEOTIDE SEQUENCE [LARGE SCALE GENOMIC DNA]</scope>
    <source>
        <strain evidence="2 3">DSM 11827</strain>
    </source>
</reference>
<proteinExistence type="predicted"/>
<dbReference type="Proteomes" id="UP000007148">
    <property type="component" value="Unassembled WGS sequence"/>
</dbReference>
<dbReference type="AlphaFoldDB" id="G4TXM7"/>
<keyword evidence="3" id="KW-1185">Reference proteome</keyword>
<organism evidence="2 3">
    <name type="scientific">Serendipita indica (strain DSM 11827)</name>
    <name type="common">Root endophyte fungus</name>
    <name type="synonym">Piriformospora indica</name>
    <dbReference type="NCBI Taxonomy" id="1109443"/>
    <lineage>
        <taxon>Eukaryota</taxon>
        <taxon>Fungi</taxon>
        <taxon>Dikarya</taxon>
        <taxon>Basidiomycota</taxon>
        <taxon>Agaricomycotina</taxon>
        <taxon>Agaricomycetes</taxon>
        <taxon>Sebacinales</taxon>
        <taxon>Serendipitaceae</taxon>
        <taxon>Serendipita</taxon>
    </lineage>
</organism>
<dbReference type="InParanoid" id="G4TXM7"/>
<comment type="caution">
    <text evidence="2">The sequence shown here is derived from an EMBL/GenBank/DDBJ whole genome shotgun (WGS) entry which is preliminary data.</text>
</comment>